<protein>
    <recommendedName>
        <fullName evidence="4">Sel1 repeat family protein</fullName>
    </recommendedName>
</protein>
<evidence type="ECO:0000313" key="3">
    <source>
        <dbReference type="Proteomes" id="UP000281128"/>
    </source>
</evidence>
<evidence type="ECO:0008006" key="4">
    <source>
        <dbReference type="Google" id="ProtNLM"/>
    </source>
</evidence>
<evidence type="ECO:0000313" key="2">
    <source>
        <dbReference type="EMBL" id="RKF13014.1"/>
    </source>
</evidence>
<sequence length="533" mass="56296">MKSAILAAMLGATLAGPASAQGDPRPSLMDVITPDNIAGSLASLAISGLRTQMEVEYEHLATDVMRGVVTLSGVTLRPQLPYDQARQCEVSVERIGFDLGQPALGFTAWSASVTVVGARANMACVEREVGLALRSAGYTELEVDRLIMEADYLHGSGEIRMNGSATVKDMTTIDLAATGAILPRLSQYGGPGDPAIRVRRAILGIEDHGGWNRLSALIPENLRQPDVIKGLGTEELTNMLGNGGARALTATERRFIDDLMSHVADFIREPSEITIEAQLPPGGIVIEPELYESPADLLLALAPDARTAPLAQSQLVDGALLARIDDDSLTDGERLDLARALLSGTGVPRAEALVPDLLAPVANAQGDDAAQAALLTARAQLPFAPAEAYRNALAASSARLKGAIPLLDALEAQLTTADVITAQDAHLVGTGAASPADALGQTRDIRAVRRLALAHFTGLDAPRSYRMAYYYALIAEAAGDIGATPLREDIEARFAGRGAEVAALWTALRAKIQRQALSDWIALDLADRFGRDD</sequence>
<dbReference type="Proteomes" id="UP000281128">
    <property type="component" value="Unassembled WGS sequence"/>
</dbReference>
<proteinExistence type="predicted"/>
<organism evidence="2 3">
    <name type="scientific">Roseovarius spongiae</name>
    <dbReference type="NCBI Taxonomy" id="2320272"/>
    <lineage>
        <taxon>Bacteria</taxon>
        <taxon>Pseudomonadati</taxon>
        <taxon>Pseudomonadota</taxon>
        <taxon>Alphaproteobacteria</taxon>
        <taxon>Rhodobacterales</taxon>
        <taxon>Roseobacteraceae</taxon>
        <taxon>Roseovarius</taxon>
    </lineage>
</organism>
<accession>A0A3A8ATU0</accession>
<evidence type="ECO:0000256" key="1">
    <source>
        <dbReference type="SAM" id="SignalP"/>
    </source>
</evidence>
<dbReference type="AlphaFoldDB" id="A0A3A8ATU0"/>
<dbReference type="EMBL" id="RAPE01000005">
    <property type="protein sequence ID" value="RKF13014.1"/>
    <property type="molecule type" value="Genomic_DNA"/>
</dbReference>
<keyword evidence="1" id="KW-0732">Signal</keyword>
<comment type="caution">
    <text evidence="2">The sequence shown here is derived from an EMBL/GenBank/DDBJ whole genome shotgun (WGS) entry which is preliminary data.</text>
</comment>
<feature type="chain" id="PRO_5017391620" description="Sel1 repeat family protein" evidence="1">
    <location>
        <begin position="21"/>
        <end position="533"/>
    </location>
</feature>
<keyword evidence="3" id="KW-1185">Reference proteome</keyword>
<feature type="signal peptide" evidence="1">
    <location>
        <begin position="1"/>
        <end position="20"/>
    </location>
</feature>
<gene>
    <name evidence="2" type="ORF">D6850_16055</name>
</gene>
<name>A0A3A8ATU0_9RHOB</name>
<reference evidence="2 3" key="1">
    <citation type="submission" date="2018-09" db="EMBL/GenBank/DDBJ databases">
        <title>Roseovarius spongiae sp. nov., isolated from a marine sponge.</title>
        <authorList>
            <person name="Zhuang L."/>
            <person name="Luo L."/>
        </authorList>
    </citation>
    <scope>NUCLEOTIDE SEQUENCE [LARGE SCALE GENOMIC DNA]</scope>
    <source>
        <strain evidence="2 3">HN-E21</strain>
    </source>
</reference>
<dbReference type="OrthoDB" id="7793983at2"/>